<dbReference type="RefSeq" id="WP_015724135.1">
    <property type="nucleotide sequence ID" value="NC_014972.1"/>
</dbReference>
<feature type="signal peptide" evidence="1">
    <location>
        <begin position="1"/>
        <end position="25"/>
    </location>
</feature>
<evidence type="ECO:0000313" key="2">
    <source>
        <dbReference type="EMBL" id="ADW17594.1"/>
    </source>
</evidence>
<gene>
    <name evidence="2" type="ordered locus">Despr_1438</name>
</gene>
<protein>
    <submittedName>
        <fullName evidence="2">Uncharacterized protein</fullName>
    </submittedName>
</protein>
<evidence type="ECO:0000256" key="1">
    <source>
        <dbReference type="SAM" id="SignalP"/>
    </source>
</evidence>
<name>A0A7U3YLI2_DESPD</name>
<organism evidence="2 3">
    <name type="scientific">Desulfobulbus propionicus (strain ATCC 33891 / DSM 2032 / VKM B-1956 / 1pr3)</name>
    <dbReference type="NCBI Taxonomy" id="577650"/>
    <lineage>
        <taxon>Bacteria</taxon>
        <taxon>Pseudomonadati</taxon>
        <taxon>Thermodesulfobacteriota</taxon>
        <taxon>Desulfobulbia</taxon>
        <taxon>Desulfobulbales</taxon>
        <taxon>Desulfobulbaceae</taxon>
        <taxon>Desulfobulbus</taxon>
    </lineage>
</organism>
<keyword evidence="1" id="KW-0732">Signal</keyword>
<dbReference type="KEGG" id="dpr:Despr_1438"/>
<feature type="chain" id="PRO_5031292808" evidence="1">
    <location>
        <begin position="26"/>
        <end position="346"/>
    </location>
</feature>
<proteinExistence type="predicted"/>
<reference evidence="2 3" key="1">
    <citation type="journal article" date="2011" name="Stand. Genomic Sci.">
        <title>Complete genome sequence of Desulfobulbus propionicus type strain (1pr3).</title>
        <authorList>
            <person name="Pagani I."/>
            <person name="Lapidus A."/>
            <person name="Nolan M."/>
            <person name="Lucas S."/>
            <person name="Hammon N."/>
            <person name="Deshpande S."/>
            <person name="Cheng J.F."/>
            <person name="Chertkov O."/>
            <person name="Davenport K."/>
            <person name="Tapia R."/>
            <person name="Han C."/>
            <person name="Goodwin L."/>
            <person name="Pitluck S."/>
            <person name="Liolios K."/>
            <person name="Mavromatis K."/>
            <person name="Ivanova N."/>
            <person name="Mikhailova N."/>
            <person name="Pati A."/>
            <person name="Chen A."/>
            <person name="Palaniappan K."/>
            <person name="Land M."/>
            <person name="Hauser L."/>
            <person name="Chang Y.J."/>
            <person name="Jeffries C.D."/>
            <person name="Detter J.C."/>
            <person name="Brambilla E."/>
            <person name="Kannan K.P."/>
            <person name="Djao O.D."/>
            <person name="Rohde M."/>
            <person name="Pukall R."/>
            <person name="Spring S."/>
            <person name="Goker M."/>
            <person name="Sikorski J."/>
            <person name="Woyke T."/>
            <person name="Bristow J."/>
            <person name="Eisen J.A."/>
            <person name="Markowitz V."/>
            <person name="Hugenholtz P."/>
            <person name="Kyrpides N.C."/>
            <person name="Klenk H.P."/>
        </authorList>
    </citation>
    <scope>NUCLEOTIDE SEQUENCE [LARGE SCALE GENOMIC DNA]</scope>
    <source>
        <strain evidence="3">ATCC 33891 / DSM 2032 / 1pr3</strain>
    </source>
</reference>
<accession>A0A7U3YLI2</accession>
<dbReference type="EMBL" id="CP002364">
    <property type="protein sequence ID" value="ADW17594.1"/>
    <property type="molecule type" value="Genomic_DNA"/>
</dbReference>
<dbReference type="Proteomes" id="UP000006365">
    <property type="component" value="Chromosome"/>
</dbReference>
<dbReference type="AlphaFoldDB" id="A0A7U3YLI2"/>
<evidence type="ECO:0000313" key="3">
    <source>
        <dbReference type="Proteomes" id="UP000006365"/>
    </source>
</evidence>
<keyword evidence="3" id="KW-1185">Reference proteome</keyword>
<sequence length="346" mass="37546">MSNRHHIFSFTVALIVLVNISPAIGATTEPQTKQFVQLLPKPGKQDTKNAPLQLNIKNGKNGVLLAITFAGEKITLEKGAQPAPPGGMYTVSLDGSMVLQETFSEPTLHIEKPLPMQTLGNGDHVVRCEVHYSIGKTYEAELPFSFDATPIITLEKPGSKSPVPDPLVGFQFYNEKQEVVGFLDVAVDERSLGVTQITSQANGEKKPLSQWTGKPISIAELPPGQHLIRLTATGTNGGESVQFVPFEVEALPMLNVDKNKEGAMESIKATFLQASSAYSGSVEIFYQHGVILSLQSKEPSVLIKKSDIVQAFAQHKLSLPTKPVPLVVGLRSANNTENWQTILFLP</sequence>